<evidence type="ECO:0000313" key="3">
    <source>
        <dbReference type="Proteomes" id="UP000604046"/>
    </source>
</evidence>
<dbReference type="Proteomes" id="UP000604046">
    <property type="component" value="Unassembled WGS sequence"/>
</dbReference>
<keyword evidence="3" id="KW-1185">Reference proteome</keyword>
<protein>
    <submittedName>
        <fullName evidence="2">ANK1 protein</fullName>
    </submittedName>
</protein>
<evidence type="ECO:0000256" key="1">
    <source>
        <dbReference type="SAM" id="MobiDB-lite"/>
    </source>
</evidence>
<gene>
    <name evidence="2" type="primary">ANK1</name>
    <name evidence="2" type="ORF">SNAT2548_LOCUS208</name>
</gene>
<comment type="caution">
    <text evidence="2">The sequence shown here is derived from an EMBL/GenBank/DDBJ whole genome shotgun (WGS) entry which is preliminary data.</text>
</comment>
<dbReference type="AlphaFoldDB" id="A0A812G7F9"/>
<dbReference type="EMBL" id="CAJNDS010000004">
    <property type="protein sequence ID" value="CAE6914000.1"/>
    <property type="molecule type" value="Genomic_DNA"/>
</dbReference>
<proteinExistence type="predicted"/>
<reference evidence="2" key="1">
    <citation type="submission" date="2021-02" db="EMBL/GenBank/DDBJ databases">
        <authorList>
            <person name="Dougan E. K."/>
            <person name="Rhodes N."/>
            <person name="Thang M."/>
            <person name="Chan C."/>
        </authorList>
    </citation>
    <scope>NUCLEOTIDE SEQUENCE</scope>
</reference>
<sequence length="346" mass="37581">MATTPRAWRAPGVNLTTRAGWSSVLRPPTASRAPWWWTKGSLPRPPRGEPRHWQPQRSRCARRLPRNSPRSWTSASGNFADWYFAYPTTIKLVREAATSAARHSADLSRTTPLKTAIAMDLDDVLMQKYERIVLQPELNNAKLQEAFLNTAKDLHQRFCRDIRDLDDQLLRELAKRTSHLEEPSHDAVHLTLDWSSQRHKVKAVPAQFEKMPELSLALGVGGAVAAKAAGASLSSKVAGAAAGKAVCSKLSAPFALKALGGTAVAGLLAGPVGGAVGLAAGVGADVALHRGLELLQRKDFEAEVLRAVQATRDEYFQTLEAELHRALGAWMADARHLAYTSPAAAE</sequence>
<organism evidence="2 3">
    <name type="scientific">Symbiodinium natans</name>
    <dbReference type="NCBI Taxonomy" id="878477"/>
    <lineage>
        <taxon>Eukaryota</taxon>
        <taxon>Sar</taxon>
        <taxon>Alveolata</taxon>
        <taxon>Dinophyceae</taxon>
        <taxon>Suessiales</taxon>
        <taxon>Symbiodiniaceae</taxon>
        <taxon>Symbiodinium</taxon>
    </lineage>
</organism>
<accession>A0A812G7F9</accession>
<evidence type="ECO:0000313" key="2">
    <source>
        <dbReference type="EMBL" id="CAE6914000.1"/>
    </source>
</evidence>
<feature type="region of interest" description="Disordered" evidence="1">
    <location>
        <begin position="36"/>
        <end position="73"/>
    </location>
</feature>
<dbReference type="OrthoDB" id="10477422at2759"/>
<name>A0A812G7F9_9DINO</name>